<protein>
    <submittedName>
        <fullName evidence="2">Uncharacterized protein</fullName>
    </submittedName>
</protein>
<evidence type="ECO:0000256" key="1">
    <source>
        <dbReference type="SAM" id="MobiDB-lite"/>
    </source>
</evidence>
<organism evidence="2 3">
    <name type="scientific">Rhizobium leguminosarum</name>
    <dbReference type="NCBI Taxonomy" id="384"/>
    <lineage>
        <taxon>Bacteria</taxon>
        <taxon>Pseudomonadati</taxon>
        <taxon>Pseudomonadota</taxon>
        <taxon>Alphaproteobacteria</taxon>
        <taxon>Hyphomicrobiales</taxon>
        <taxon>Rhizobiaceae</taxon>
        <taxon>Rhizobium/Agrobacterium group</taxon>
        <taxon>Rhizobium</taxon>
    </lineage>
</organism>
<sequence length="70" mass="8291">MAKAFLLHNALNRNRFKDKIMQQFKVLQRLLRVGEDARRCRTTPRKPAQQKRRPKPPFRSQSALLIYGCP</sequence>
<reference evidence="2 3" key="1">
    <citation type="submission" date="2019-02" db="EMBL/GenBank/DDBJ databases">
        <title>The genomic architecture of introgression among sibling species of bacteria.</title>
        <authorList>
            <person name="Cavassim M.I.A."/>
            <person name="Moeskjaer S."/>
            <person name="Moslemi C."/>
            <person name="Fields B."/>
            <person name="Bachmann A."/>
            <person name="Vilhjalmsson B."/>
            <person name="Schierup M.H."/>
            <person name="Young J.P.W."/>
            <person name="Andersen S.U."/>
        </authorList>
    </citation>
    <scope>NUCLEOTIDE SEQUENCE [LARGE SCALE GENOMIC DNA]</scope>
    <source>
        <strain evidence="2 3">SM145A</strain>
    </source>
</reference>
<evidence type="ECO:0000313" key="2">
    <source>
        <dbReference type="EMBL" id="TAX74039.1"/>
    </source>
</evidence>
<dbReference type="Proteomes" id="UP000293652">
    <property type="component" value="Unassembled WGS sequence"/>
</dbReference>
<name>A0A4Q8Y3S3_RHILE</name>
<accession>A0A4Q8Y3S3</accession>
<feature type="compositionally biased region" description="Basic residues" evidence="1">
    <location>
        <begin position="40"/>
        <end position="56"/>
    </location>
</feature>
<evidence type="ECO:0000313" key="3">
    <source>
        <dbReference type="Proteomes" id="UP000293652"/>
    </source>
</evidence>
<gene>
    <name evidence="2" type="ORF">ELI03_20825</name>
</gene>
<proteinExistence type="predicted"/>
<dbReference type="EMBL" id="SIPC01000001">
    <property type="protein sequence ID" value="TAX74039.1"/>
    <property type="molecule type" value="Genomic_DNA"/>
</dbReference>
<dbReference type="AlphaFoldDB" id="A0A4Q8Y3S3"/>
<comment type="caution">
    <text evidence="2">The sequence shown here is derived from an EMBL/GenBank/DDBJ whole genome shotgun (WGS) entry which is preliminary data.</text>
</comment>
<feature type="region of interest" description="Disordered" evidence="1">
    <location>
        <begin position="36"/>
        <end position="61"/>
    </location>
</feature>